<dbReference type="Gene3D" id="3.10.180.10">
    <property type="entry name" value="2,3-Dihydroxybiphenyl 1,2-Dioxygenase, domain 1"/>
    <property type="match status" value="1"/>
</dbReference>
<dbReference type="Pfam" id="PF12840">
    <property type="entry name" value="HTH_20"/>
    <property type="match status" value="1"/>
</dbReference>
<proteinExistence type="predicted"/>
<dbReference type="SUPFAM" id="SSF46785">
    <property type="entry name" value="Winged helix' DNA-binding domain"/>
    <property type="match status" value="1"/>
</dbReference>
<dbReference type="CDD" id="cd07263">
    <property type="entry name" value="VOC_like"/>
    <property type="match status" value="1"/>
</dbReference>
<dbReference type="AlphaFoldDB" id="A0A6N7EJH3"/>
<dbReference type="InterPro" id="IPR036390">
    <property type="entry name" value="WH_DNA-bd_sf"/>
</dbReference>
<accession>A0A6N7EJH3</accession>
<keyword evidence="4" id="KW-1185">Reference proteome</keyword>
<evidence type="ECO:0000313" key="3">
    <source>
        <dbReference type="EMBL" id="MPV37208.1"/>
    </source>
</evidence>
<protein>
    <submittedName>
        <fullName evidence="3">Helix-turn-helix domain-containing protein</fullName>
    </submittedName>
</protein>
<dbReference type="Gene3D" id="1.10.10.10">
    <property type="entry name" value="Winged helix-like DNA-binding domain superfamily/Winged helix DNA-binding domain"/>
    <property type="match status" value="1"/>
</dbReference>
<dbReference type="PROSITE" id="PS50987">
    <property type="entry name" value="HTH_ARSR_2"/>
    <property type="match status" value="1"/>
</dbReference>
<dbReference type="EMBL" id="WHPC01000029">
    <property type="protein sequence ID" value="MPV37208.1"/>
    <property type="molecule type" value="Genomic_DNA"/>
</dbReference>
<dbReference type="RefSeq" id="WP_152194558.1">
    <property type="nucleotide sequence ID" value="NZ_VUKD01000002.1"/>
</dbReference>
<dbReference type="SUPFAM" id="SSF54593">
    <property type="entry name" value="Glyoxalase/Bleomycin resistance protein/Dihydroxybiphenyl dioxygenase"/>
    <property type="match status" value="1"/>
</dbReference>
<dbReference type="PANTHER" id="PTHR36437:SF2">
    <property type="entry name" value="GLYOXALASE_BLEOMYCIN RESISTANCE PROTEIN_DIOXYGENASE"/>
    <property type="match status" value="1"/>
</dbReference>
<dbReference type="CDD" id="cd00090">
    <property type="entry name" value="HTH_ARSR"/>
    <property type="match status" value="1"/>
</dbReference>
<dbReference type="PANTHER" id="PTHR36437">
    <property type="entry name" value="GLYOXALASE/BLEOMYCIN RESISTANCE PROTEIN/DIOXYGENASE"/>
    <property type="match status" value="1"/>
</dbReference>
<dbReference type="InterPro" id="IPR004360">
    <property type="entry name" value="Glyas_Fos-R_dOase_dom"/>
</dbReference>
<name>A0A6N7EJH3_9MICO</name>
<dbReference type="InterPro" id="IPR029068">
    <property type="entry name" value="Glyas_Bleomycin-R_OHBP_Dase"/>
</dbReference>
<feature type="domain" description="VOC" evidence="2">
    <location>
        <begin position="111"/>
        <end position="236"/>
    </location>
</feature>
<organism evidence="3 4">
    <name type="scientific">Georgenia subflava</name>
    <dbReference type="NCBI Taxonomy" id="1622177"/>
    <lineage>
        <taxon>Bacteria</taxon>
        <taxon>Bacillati</taxon>
        <taxon>Actinomycetota</taxon>
        <taxon>Actinomycetes</taxon>
        <taxon>Micrococcales</taxon>
        <taxon>Bogoriellaceae</taxon>
        <taxon>Georgenia</taxon>
    </lineage>
</organism>
<evidence type="ECO:0000259" key="1">
    <source>
        <dbReference type="PROSITE" id="PS50987"/>
    </source>
</evidence>
<dbReference type="InterPro" id="IPR011991">
    <property type="entry name" value="ArsR-like_HTH"/>
</dbReference>
<dbReference type="SMART" id="SM00418">
    <property type="entry name" value="HTH_ARSR"/>
    <property type="match status" value="1"/>
</dbReference>
<comment type="caution">
    <text evidence="3">The sequence shown here is derived from an EMBL/GenBank/DDBJ whole genome shotgun (WGS) entry which is preliminary data.</text>
</comment>
<sequence length="251" mass="27714">MADVFKALSDPTRRAIVDELRQRDGQSLFELCARLATNHGSTSSRQAVSQHLDVLEAAGLVRAERKGRYKLLFLDTAPLTPIVESWLTERAETSPTRTIAPPAGAARPGMRVTWVSVFVDDQEHALRFYTEVLGFVTKHDVPVGEDRWVTVVSPLDPDGVELVFEPTSHPAVRQFRDALTAEGTPFNSFAVDDVSSEYERLRALGVHFTQPPTVMGETSTAVFDDTCGNLIQIHHHADQPVGDPQKGENND</sequence>
<dbReference type="PROSITE" id="PS51819">
    <property type="entry name" value="VOC"/>
    <property type="match status" value="1"/>
</dbReference>
<dbReference type="InterPro" id="IPR037523">
    <property type="entry name" value="VOC_core"/>
</dbReference>
<dbReference type="InterPro" id="IPR001845">
    <property type="entry name" value="HTH_ArsR_DNA-bd_dom"/>
</dbReference>
<gene>
    <name evidence="3" type="ORF">GB881_09105</name>
</gene>
<feature type="domain" description="HTH arsR-type" evidence="1">
    <location>
        <begin position="1"/>
        <end position="94"/>
    </location>
</feature>
<dbReference type="Proteomes" id="UP000437709">
    <property type="component" value="Unassembled WGS sequence"/>
</dbReference>
<evidence type="ECO:0000313" key="4">
    <source>
        <dbReference type="Proteomes" id="UP000437709"/>
    </source>
</evidence>
<reference evidence="3 4" key="1">
    <citation type="submission" date="2019-10" db="EMBL/GenBank/DDBJ databases">
        <title>Georgenia wutianyii sp. nov. and Georgenia yuyongxinii sp. nov. isolated from plateau pika (Ochotona curzoniae) in the Qinghai-Tibet plateau of China.</title>
        <authorList>
            <person name="Tian Z."/>
        </authorList>
    </citation>
    <scope>NUCLEOTIDE SEQUENCE [LARGE SCALE GENOMIC DNA]</scope>
    <source>
        <strain evidence="3 4">JCM 19765</strain>
    </source>
</reference>
<dbReference type="OrthoDB" id="197463at2"/>
<dbReference type="Pfam" id="PF00903">
    <property type="entry name" value="Glyoxalase"/>
    <property type="match status" value="1"/>
</dbReference>
<evidence type="ECO:0000259" key="2">
    <source>
        <dbReference type="PROSITE" id="PS51819"/>
    </source>
</evidence>
<dbReference type="GO" id="GO:0003700">
    <property type="term" value="F:DNA-binding transcription factor activity"/>
    <property type="evidence" value="ECO:0007669"/>
    <property type="project" value="InterPro"/>
</dbReference>
<dbReference type="InterPro" id="IPR036388">
    <property type="entry name" value="WH-like_DNA-bd_sf"/>
</dbReference>